<comment type="caution">
    <text evidence="2">The sequence shown here is derived from an EMBL/GenBank/DDBJ whole genome shotgun (WGS) entry which is preliminary data.</text>
</comment>
<feature type="domain" description="GP-PDE" evidence="1">
    <location>
        <begin position="14"/>
        <end position="279"/>
    </location>
</feature>
<dbReference type="GO" id="GO:0008081">
    <property type="term" value="F:phosphoric diester hydrolase activity"/>
    <property type="evidence" value="ECO:0007669"/>
    <property type="project" value="InterPro"/>
</dbReference>
<gene>
    <name evidence="2" type="ORF">K8W16_09805</name>
</gene>
<evidence type="ECO:0000313" key="2">
    <source>
        <dbReference type="EMBL" id="HJD97923.1"/>
    </source>
</evidence>
<dbReference type="GO" id="GO:0006629">
    <property type="term" value="P:lipid metabolic process"/>
    <property type="evidence" value="ECO:0007669"/>
    <property type="project" value="InterPro"/>
</dbReference>
<dbReference type="RefSeq" id="WP_304123083.1">
    <property type="nucleotide sequence ID" value="NZ_DYZA01000200.1"/>
</dbReference>
<dbReference type="PANTHER" id="PTHR46211">
    <property type="entry name" value="GLYCEROPHOSPHORYL DIESTER PHOSPHODIESTERASE"/>
    <property type="match status" value="1"/>
</dbReference>
<reference evidence="2" key="1">
    <citation type="journal article" date="2021" name="PeerJ">
        <title>Extensive microbial diversity within the chicken gut microbiome revealed by metagenomics and culture.</title>
        <authorList>
            <person name="Gilroy R."/>
            <person name="Ravi A."/>
            <person name="Getino M."/>
            <person name="Pursley I."/>
            <person name="Horton D.L."/>
            <person name="Alikhan N.F."/>
            <person name="Baker D."/>
            <person name="Gharbi K."/>
            <person name="Hall N."/>
            <person name="Watson M."/>
            <person name="Adriaenssens E.M."/>
            <person name="Foster-Nyarko E."/>
            <person name="Jarju S."/>
            <person name="Secka A."/>
            <person name="Antonio M."/>
            <person name="Oren A."/>
            <person name="Chaudhuri R.R."/>
            <person name="La Ragione R."/>
            <person name="Hildebrand F."/>
            <person name="Pallen M.J."/>
        </authorList>
    </citation>
    <scope>NUCLEOTIDE SEQUENCE</scope>
    <source>
        <strain evidence="2">ChiGjej2B2-19336</strain>
    </source>
</reference>
<dbReference type="PROSITE" id="PS51704">
    <property type="entry name" value="GP_PDE"/>
    <property type="match status" value="1"/>
</dbReference>
<reference evidence="2" key="2">
    <citation type="submission" date="2021-09" db="EMBL/GenBank/DDBJ databases">
        <authorList>
            <person name="Gilroy R."/>
        </authorList>
    </citation>
    <scope>NUCLEOTIDE SEQUENCE</scope>
    <source>
        <strain evidence="2">ChiGjej2B2-19336</strain>
    </source>
</reference>
<dbReference type="EMBL" id="DYZA01000200">
    <property type="protein sequence ID" value="HJD97923.1"/>
    <property type="molecule type" value="Genomic_DNA"/>
</dbReference>
<name>A0A921DS96_9BACT</name>
<dbReference type="Pfam" id="PF03009">
    <property type="entry name" value="GDPD"/>
    <property type="match status" value="1"/>
</dbReference>
<proteinExistence type="predicted"/>
<protein>
    <submittedName>
        <fullName evidence="2">Glycerophosphodiester phosphodiesterase</fullName>
    </submittedName>
</protein>
<dbReference type="SUPFAM" id="SSF51695">
    <property type="entry name" value="PLC-like phosphodiesterases"/>
    <property type="match status" value="1"/>
</dbReference>
<dbReference type="Gene3D" id="3.20.20.190">
    <property type="entry name" value="Phosphatidylinositol (PI) phosphodiesterase"/>
    <property type="match status" value="1"/>
</dbReference>
<dbReference type="PANTHER" id="PTHR46211:SF1">
    <property type="entry name" value="GLYCEROPHOSPHODIESTER PHOSPHODIESTERASE, CYTOPLASMIC"/>
    <property type="match status" value="1"/>
</dbReference>
<dbReference type="InterPro" id="IPR017946">
    <property type="entry name" value="PLC-like_Pdiesterase_TIM-brl"/>
</dbReference>
<dbReference type="InterPro" id="IPR030395">
    <property type="entry name" value="GP_PDE_dom"/>
</dbReference>
<evidence type="ECO:0000259" key="1">
    <source>
        <dbReference type="PROSITE" id="PS51704"/>
    </source>
</evidence>
<dbReference type="Proteomes" id="UP000698963">
    <property type="component" value="Unassembled WGS sequence"/>
</dbReference>
<sequence>MKSTVELHERAPLPLVIAHRGARGHAPENTLTSAELGHKVGADLWELDVNYTKDYRLVVVHDDTLVRTTNVEEVYPGRSSYRVCDFTLEELSRLDAGSWYEGRDQFGRVAAGEIDADTLASFKGLRIPTLEEALLLTKRFDWYVNVEIKNHEHLIGHDTVTKDVLEMIRRLDMADQIIISSFQHRYLEECRALCPEMATGALVETTRPEDPVALCRKLGVNAYHPDRLILAPGDLENLRDAGFAVNVWTVNDMDEAKDLVAHGASGIITDFPAACRSALGRG</sequence>
<evidence type="ECO:0000313" key="3">
    <source>
        <dbReference type="Proteomes" id="UP000698963"/>
    </source>
</evidence>
<organism evidence="2 3">
    <name type="scientific">Mailhella massiliensis</name>
    <dbReference type="NCBI Taxonomy" id="1903261"/>
    <lineage>
        <taxon>Bacteria</taxon>
        <taxon>Pseudomonadati</taxon>
        <taxon>Thermodesulfobacteriota</taxon>
        <taxon>Desulfovibrionia</taxon>
        <taxon>Desulfovibrionales</taxon>
        <taxon>Desulfovibrionaceae</taxon>
        <taxon>Mailhella</taxon>
    </lineage>
</organism>
<accession>A0A921DS96</accession>
<dbReference type="AlphaFoldDB" id="A0A921DS96"/>